<dbReference type="GO" id="GO:0003951">
    <property type="term" value="F:NAD+ kinase activity"/>
    <property type="evidence" value="ECO:0007669"/>
    <property type="project" value="UniProtKB-EC"/>
</dbReference>
<feature type="binding site" evidence="6">
    <location>
        <position position="181"/>
    </location>
    <ligand>
        <name>NAD(+)</name>
        <dbReference type="ChEBI" id="CHEBI:57540"/>
    </ligand>
</feature>
<comment type="catalytic activity">
    <reaction evidence="5 6">
        <text>NAD(+) + ATP = ADP + NADP(+) + H(+)</text>
        <dbReference type="Rhea" id="RHEA:18629"/>
        <dbReference type="ChEBI" id="CHEBI:15378"/>
        <dbReference type="ChEBI" id="CHEBI:30616"/>
        <dbReference type="ChEBI" id="CHEBI:57540"/>
        <dbReference type="ChEBI" id="CHEBI:58349"/>
        <dbReference type="ChEBI" id="CHEBI:456216"/>
        <dbReference type="EC" id="2.7.1.23"/>
    </reaction>
</comment>
<evidence type="ECO:0000313" key="7">
    <source>
        <dbReference type="EMBL" id="MBN2964751.1"/>
    </source>
</evidence>
<dbReference type="Gene3D" id="3.40.50.10330">
    <property type="entry name" value="Probable inorganic polyphosphate/atp-NAD kinase, domain 1"/>
    <property type="match status" value="1"/>
</dbReference>
<feature type="binding site" evidence="6">
    <location>
        <begin position="192"/>
        <end position="197"/>
    </location>
    <ligand>
        <name>NAD(+)</name>
        <dbReference type="ChEBI" id="CHEBI:57540"/>
    </ligand>
</feature>
<dbReference type="PANTHER" id="PTHR20275">
    <property type="entry name" value="NAD KINASE"/>
    <property type="match status" value="1"/>
</dbReference>
<evidence type="ECO:0000313" key="8">
    <source>
        <dbReference type="Proteomes" id="UP000703590"/>
    </source>
</evidence>
<keyword evidence="4 6" id="KW-0520">NAD</keyword>
<evidence type="ECO:0000256" key="2">
    <source>
        <dbReference type="ARBA" id="ARBA00022777"/>
    </source>
</evidence>
<comment type="similarity">
    <text evidence="6">Belongs to the NAD kinase family.</text>
</comment>
<evidence type="ECO:0000256" key="1">
    <source>
        <dbReference type="ARBA" id="ARBA00022679"/>
    </source>
</evidence>
<feature type="binding site" evidence="6">
    <location>
        <position position="179"/>
    </location>
    <ligand>
        <name>NAD(+)</name>
        <dbReference type="ChEBI" id="CHEBI:57540"/>
    </ligand>
</feature>
<dbReference type="HAMAP" id="MF_00361">
    <property type="entry name" value="NAD_kinase"/>
    <property type="match status" value="1"/>
</dbReference>
<dbReference type="Gene3D" id="2.60.200.30">
    <property type="entry name" value="Probable inorganic polyphosphate/atp-NAD kinase, domain 2"/>
    <property type="match status" value="1"/>
</dbReference>
<protein>
    <recommendedName>
        <fullName evidence="6">NAD kinase</fullName>
        <ecNumber evidence="6">2.7.1.23</ecNumber>
    </recommendedName>
    <alternativeName>
        <fullName evidence="6">ATP-dependent NAD kinase</fullName>
    </alternativeName>
</protein>
<dbReference type="InterPro" id="IPR017437">
    <property type="entry name" value="ATP-NAD_kinase_PpnK-typ_C"/>
</dbReference>
<keyword evidence="6" id="KW-0067">ATP-binding</keyword>
<dbReference type="EMBL" id="JAFHKK010000016">
    <property type="protein sequence ID" value="MBN2964751.1"/>
    <property type="molecule type" value="Genomic_DNA"/>
</dbReference>
<comment type="cofactor">
    <cofactor evidence="6">
        <name>a divalent metal cation</name>
        <dbReference type="ChEBI" id="CHEBI:60240"/>
    </cofactor>
</comment>
<comment type="subcellular location">
    <subcellularLocation>
        <location evidence="6">Cytoplasm</location>
    </subcellularLocation>
</comment>
<feature type="binding site" evidence="6">
    <location>
        <position position="248"/>
    </location>
    <ligand>
        <name>NAD(+)</name>
        <dbReference type="ChEBI" id="CHEBI:57540"/>
    </ligand>
</feature>
<organism evidence="7 8">
    <name type="scientific">Sulfurospirillum tamanense</name>
    <dbReference type="NCBI Taxonomy" id="2813362"/>
    <lineage>
        <taxon>Bacteria</taxon>
        <taxon>Pseudomonadati</taxon>
        <taxon>Campylobacterota</taxon>
        <taxon>Epsilonproteobacteria</taxon>
        <taxon>Campylobacterales</taxon>
        <taxon>Sulfurospirillaceae</taxon>
        <taxon>Sulfurospirillum</taxon>
    </lineage>
</organism>
<dbReference type="Proteomes" id="UP000703590">
    <property type="component" value="Unassembled WGS sequence"/>
</dbReference>
<reference evidence="7" key="1">
    <citation type="submission" date="2021-02" db="EMBL/GenBank/DDBJ databases">
        <title>Sulfurospirillum tamanensis sp. nov.</title>
        <authorList>
            <person name="Frolova A."/>
            <person name="Merkel A."/>
            <person name="Slobodkin A."/>
        </authorList>
    </citation>
    <scope>NUCLEOTIDE SEQUENCE</scope>
    <source>
        <strain evidence="7">T05b</strain>
    </source>
</reference>
<dbReference type="InterPro" id="IPR016064">
    <property type="entry name" value="NAD/diacylglycerol_kinase_sf"/>
</dbReference>
<dbReference type="RefSeq" id="WP_205459301.1">
    <property type="nucleotide sequence ID" value="NZ_JAFHKK010000016.1"/>
</dbReference>
<dbReference type="Pfam" id="PF01513">
    <property type="entry name" value="NAD_kinase"/>
    <property type="match status" value="1"/>
</dbReference>
<evidence type="ECO:0000256" key="3">
    <source>
        <dbReference type="ARBA" id="ARBA00022857"/>
    </source>
</evidence>
<keyword evidence="6" id="KW-0963">Cytoplasm</keyword>
<dbReference type="SUPFAM" id="SSF111331">
    <property type="entry name" value="NAD kinase/diacylglycerol kinase-like"/>
    <property type="match status" value="1"/>
</dbReference>
<evidence type="ECO:0000256" key="5">
    <source>
        <dbReference type="ARBA" id="ARBA00047925"/>
    </source>
</evidence>
<gene>
    <name evidence="6" type="primary">nadK</name>
    <name evidence="7" type="ORF">JWV37_08155</name>
</gene>
<accession>A0ABS2WSV8</accession>
<feature type="active site" description="Proton acceptor" evidence="6">
    <location>
        <position position="78"/>
    </location>
</feature>
<evidence type="ECO:0000256" key="6">
    <source>
        <dbReference type="HAMAP-Rule" id="MF_00361"/>
    </source>
</evidence>
<dbReference type="InterPro" id="IPR017438">
    <property type="entry name" value="ATP-NAD_kinase_N"/>
</dbReference>
<keyword evidence="2 6" id="KW-0418">Kinase</keyword>
<name>A0ABS2WSV8_9BACT</name>
<dbReference type="NCBIfam" id="NF010679">
    <property type="entry name" value="PRK14077.1"/>
    <property type="match status" value="1"/>
</dbReference>
<feature type="binding site" evidence="6">
    <location>
        <begin position="78"/>
        <end position="79"/>
    </location>
    <ligand>
        <name>NAD(+)</name>
        <dbReference type="ChEBI" id="CHEBI:57540"/>
    </ligand>
</feature>
<dbReference type="EC" id="2.7.1.23" evidence="6"/>
<sequence length="291" mass="32067">MKIIKPTHPLASLAHVGLVARPNSDVLLHVKRLEKALQAHGIALHVEEKSAHMLGLPKGLPLDALCKKCDMLVSLGGDGTLISVCRQSYMYGIPVLGIHAGQLGFLTDVRLEEIEDFVESLVAGEYRIDTRMMLEVVLKKDDHEVRKVAFNDVVFSRASISAMAKIDAFINGELFNSYHGDGVIVCTPTGSTAYNLSAGGPIVFPLTQALILTPICPHSLTQRPMVLPVEFRITLKSLDETVVVVDGQDTYAMSEFESIELGIAPKSAYLMHKKERNYFDVLKDKLRWGDE</sequence>
<keyword evidence="3 6" id="KW-0521">NADP</keyword>
<comment type="caution">
    <text evidence="6">Lacks conserved residue(s) required for the propagation of feature annotation.</text>
</comment>
<dbReference type="InterPro" id="IPR002504">
    <property type="entry name" value="NADK"/>
</dbReference>
<dbReference type="Pfam" id="PF20143">
    <property type="entry name" value="NAD_kinase_C"/>
    <property type="match status" value="1"/>
</dbReference>
<evidence type="ECO:0000256" key="4">
    <source>
        <dbReference type="ARBA" id="ARBA00023027"/>
    </source>
</evidence>
<keyword evidence="8" id="KW-1185">Reference proteome</keyword>
<keyword evidence="6" id="KW-0547">Nucleotide-binding</keyword>
<reference evidence="7" key="2">
    <citation type="submission" date="2021-02" db="EMBL/GenBank/DDBJ databases">
        <authorList>
            <person name="Merkel A.Y."/>
        </authorList>
    </citation>
    <scope>NUCLEOTIDE SEQUENCE</scope>
    <source>
        <strain evidence="7">T05b</strain>
    </source>
</reference>
<comment type="function">
    <text evidence="6">Involved in the regulation of the intracellular balance of NAD and NADP, and is a key enzyme in the biosynthesis of NADP. Catalyzes specifically the phosphorylation on 2'-hydroxyl of the adenosine moiety of NAD to yield NADP.</text>
</comment>
<dbReference type="PANTHER" id="PTHR20275:SF0">
    <property type="entry name" value="NAD KINASE"/>
    <property type="match status" value="1"/>
</dbReference>
<feature type="binding site" evidence="6">
    <location>
        <begin position="151"/>
        <end position="152"/>
    </location>
    <ligand>
        <name>NAD(+)</name>
        <dbReference type="ChEBI" id="CHEBI:57540"/>
    </ligand>
</feature>
<comment type="caution">
    <text evidence="7">The sequence shown here is derived from an EMBL/GenBank/DDBJ whole genome shotgun (WGS) entry which is preliminary data.</text>
</comment>
<proteinExistence type="inferred from homology"/>
<keyword evidence="1 6" id="KW-0808">Transferase</keyword>